<dbReference type="GO" id="GO:0006606">
    <property type="term" value="P:protein import into nucleus"/>
    <property type="evidence" value="ECO:0007669"/>
    <property type="project" value="TreeGrafter"/>
</dbReference>
<dbReference type="InterPro" id="IPR011989">
    <property type="entry name" value="ARM-like"/>
</dbReference>
<dbReference type="GO" id="GO:0005635">
    <property type="term" value="C:nuclear envelope"/>
    <property type="evidence" value="ECO:0007669"/>
    <property type="project" value="TreeGrafter"/>
</dbReference>
<name>A0AAV8WHY2_9CUCU</name>
<keyword evidence="3" id="KW-1185">Reference proteome</keyword>
<dbReference type="AlphaFoldDB" id="A0AAV8WHY2"/>
<reference evidence="2 3" key="1">
    <citation type="journal article" date="2023" name="Insect Mol. Biol.">
        <title>Genome sequencing provides insights into the evolution of gene families encoding plant cell wall-degrading enzymes in longhorned beetles.</title>
        <authorList>
            <person name="Shin N.R."/>
            <person name="Okamura Y."/>
            <person name="Kirsch R."/>
            <person name="Pauchet Y."/>
        </authorList>
    </citation>
    <scope>NUCLEOTIDE SEQUENCE [LARGE SCALE GENOMIC DNA]</scope>
    <source>
        <strain evidence="2">EAD_L_NR</strain>
    </source>
</reference>
<evidence type="ECO:0000313" key="3">
    <source>
        <dbReference type="Proteomes" id="UP001159042"/>
    </source>
</evidence>
<dbReference type="GO" id="GO:0006611">
    <property type="term" value="P:protein export from nucleus"/>
    <property type="evidence" value="ECO:0007669"/>
    <property type="project" value="TreeGrafter"/>
</dbReference>
<dbReference type="PANTHER" id="PTHR10997">
    <property type="entry name" value="IMPORTIN-7, 8, 11"/>
    <property type="match status" value="1"/>
</dbReference>
<dbReference type="Proteomes" id="UP001159042">
    <property type="component" value="Unassembled WGS sequence"/>
</dbReference>
<accession>A0AAV8WHY2</accession>
<dbReference type="PANTHER" id="PTHR10997:SF8">
    <property type="entry name" value="EXPORTIN-2"/>
    <property type="match status" value="1"/>
</dbReference>
<dbReference type="GO" id="GO:0005049">
    <property type="term" value="F:nuclear export signal receptor activity"/>
    <property type="evidence" value="ECO:0007669"/>
    <property type="project" value="TreeGrafter"/>
</dbReference>
<dbReference type="GO" id="GO:0005829">
    <property type="term" value="C:cytosol"/>
    <property type="evidence" value="ECO:0007669"/>
    <property type="project" value="TreeGrafter"/>
</dbReference>
<feature type="domain" description="Exportin-2 C-terminal" evidence="1">
    <location>
        <begin position="1"/>
        <end position="428"/>
    </location>
</feature>
<dbReference type="Pfam" id="PF03378">
    <property type="entry name" value="CAS_CSE1"/>
    <property type="match status" value="1"/>
</dbReference>
<evidence type="ECO:0000313" key="2">
    <source>
        <dbReference type="EMBL" id="KAJ8926068.1"/>
    </source>
</evidence>
<organism evidence="2 3">
    <name type="scientific">Exocentrus adspersus</name>
    <dbReference type="NCBI Taxonomy" id="1586481"/>
    <lineage>
        <taxon>Eukaryota</taxon>
        <taxon>Metazoa</taxon>
        <taxon>Ecdysozoa</taxon>
        <taxon>Arthropoda</taxon>
        <taxon>Hexapoda</taxon>
        <taxon>Insecta</taxon>
        <taxon>Pterygota</taxon>
        <taxon>Neoptera</taxon>
        <taxon>Endopterygota</taxon>
        <taxon>Coleoptera</taxon>
        <taxon>Polyphaga</taxon>
        <taxon>Cucujiformia</taxon>
        <taxon>Chrysomeloidea</taxon>
        <taxon>Cerambycidae</taxon>
        <taxon>Lamiinae</taxon>
        <taxon>Acanthocinini</taxon>
        <taxon>Exocentrus</taxon>
    </lineage>
</organism>
<gene>
    <name evidence="2" type="ORF">NQ315_009923</name>
</gene>
<dbReference type="GO" id="GO:0031267">
    <property type="term" value="F:small GTPase binding"/>
    <property type="evidence" value="ECO:0007669"/>
    <property type="project" value="InterPro"/>
</dbReference>
<dbReference type="Gene3D" id="1.25.10.10">
    <property type="entry name" value="Leucine-rich Repeat Variant"/>
    <property type="match status" value="1"/>
</dbReference>
<proteinExistence type="predicted"/>
<dbReference type="InterPro" id="IPR005043">
    <property type="entry name" value="XPO2_C"/>
</dbReference>
<dbReference type="SUPFAM" id="SSF48371">
    <property type="entry name" value="ARM repeat"/>
    <property type="match status" value="1"/>
</dbReference>
<dbReference type="EMBL" id="JANEYG010000001">
    <property type="protein sequence ID" value="KAJ8926068.1"/>
    <property type="molecule type" value="Genomic_DNA"/>
</dbReference>
<sequence>MKESNNEPIISGAELEPLAMEVLYYLFGVLEKPVSEENEYVMKAIMRTFSTLQERVIQFLSPILPKLTRKLQMVAKNPSKPHFNHYLFESISLAIRIVCKSNPSAVTSFEDIFFPIFQGVLQQDIQEFIPYVFQILSMFMENTPPGAIPEPYMQLLPCLLAPVLWERPANTSPLVRLLSAFAAQAAPQIVAQDKLNGFLGVFQKLIASKTNDHEGFHLIQSMVQNFPTEALAPYQKQIFFLLFQRLSSSKTTKYVVNLIVFFCLYAVKYSPNELVTTIDGIQAQMFGMVLEKLLIAELQKVAGGIERKIVACGIIKLLCECPEIYTGTYQKYWPQLLQALVNFFEMPVDESTLPDDHFIEIDDTPAFQTVSAKLNFANSAKNDPLQAVGEPRQFLVQSLANLGSSQPGRLPAVISTTNAQTQTILQGYLAKFGVQLV</sequence>
<protein>
    <recommendedName>
        <fullName evidence="1">Exportin-2 C-terminal domain-containing protein</fullName>
    </recommendedName>
</protein>
<dbReference type="InterPro" id="IPR016024">
    <property type="entry name" value="ARM-type_fold"/>
</dbReference>
<evidence type="ECO:0000259" key="1">
    <source>
        <dbReference type="Pfam" id="PF03378"/>
    </source>
</evidence>
<comment type="caution">
    <text evidence="2">The sequence shown here is derived from an EMBL/GenBank/DDBJ whole genome shotgun (WGS) entry which is preliminary data.</text>
</comment>